<comment type="caution">
    <text evidence="4">The sequence shown here is derived from an EMBL/GenBank/DDBJ whole genome shotgun (WGS) entry which is preliminary data.</text>
</comment>
<dbReference type="SUPFAM" id="SSF56601">
    <property type="entry name" value="beta-lactamase/transpeptidase-like"/>
    <property type="match status" value="1"/>
</dbReference>
<evidence type="ECO:0000256" key="1">
    <source>
        <dbReference type="SAM" id="SignalP"/>
    </source>
</evidence>
<dbReference type="EMBL" id="JBFWIC010000051">
    <property type="protein sequence ID" value="MEZ0476794.1"/>
    <property type="molecule type" value="Genomic_DNA"/>
</dbReference>
<dbReference type="InterPro" id="IPR021860">
    <property type="entry name" value="Peptidase_S12_Pab87-rel_C"/>
</dbReference>
<dbReference type="PANTHER" id="PTHR46825:SF9">
    <property type="entry name" value="BETA-LACTAMASE-RELATED DOMAIN-CONTAINING PROTEIN"/>
    <property type="match status" value="1"/>
</dbReference>
<dbReference type="Gene3D" id="3.40.710.10">
    <property type="entry name" value="DD-peptidase/beta-lactamase superfamily"/>
    <property type="match status" value="1"/>
</dbReference>
<keyword evidence="1" id="KW-0732">Signal</keyword>
<evidence type="ECO:0000259" key="3">
    <source>
        <dbReference type="Pfam" id="PF11954"/>
    </source>
</evidence>
<organism evidence="4 5">
    <name type="scientific">Luteimonas salinilitoris</name>
    <dbReference type="NCBI Taxonomy" id="3237697"/>
    <lineage>
        <taxon>Bacteria</taxon>
        <taxon>Pseudomonadati</taxon>
        <taxon>Pseudomonadota</taxon>
        <taxon>Gammaproteobacteria</taxon>
        <taxon>Lysobacterales</taxon>
        <taxon>Lysobacteraceae</taxon>
        <taxon>Luteimonas</taxon>
    </lineage>
</organism>
<evidence type="ECO:0000259" key="2">
    <source>
        <dbReference type="Pfam" id="PF00144"/>
    </source>
</evidence>
<protein>
    <submittedName>
        <fullName evidence="4">Serine hydrolase</fullName>
    </submittedName>
</protein>
<dbReference type="Proteomes" id="UP001566331">
    <property type="component" value="Unassembled WGS sequence"/>
</dbReference>
<feature type="domain" description="Beta-lactamase-related" evidence="2">
    <location>
        <begin position="48"/>
        <end position="355"/>
    </location>
</feature>
<proteinExistence type="predicted"/>
<feature type="signal peptide" evidence="1">
    <location>
        <begin position="1"/>
        <end position="25"/>
    </location>
</feature>
<feature type="chain" id="PRO_5045257457" evidence="1">
    <location>
        <begin position="26"/>
        <end position="543"/>
    </location>
</feature>
<dbReference type="Pfam" id="PF11954">
    <property type="entry name" value="DUF3471"/>
    <property type="match status" value="1"/>
</dbReference>
<name>A0ABV4HZK5_9GAMM</name>
<dbReference type="InterPro" id="IPR050491">
    <property type="entry name" value="AmpC-like"/>
</dbReference>
<keyword evidence="5" id="KW-1185">Reference proteome</keyword>
<keyword evidence="4" id="KW-0378">Hydrolase</keyword>
<accession>A0ABV4HZK5</accession>
<dbReference type="PANTHER" id="PTHR46825">
    <property type="entry name" value="D-ALANYL-D-ALANINE-CARBOXYPEPTIDASE/ENDOPEPTIDASE AMPH"/>
    <property type="match status" value="1"/>
</dbReference>
<reference evidence="4 5" key="1">
    <citation type="submission" date="2024-07" db="EMBL/GenBank/DDBJ databases">
        <title>Luteimonas salilacus sp. nov., isolated from the shore soil of Salt Lake in Tibet of China.</title>
        <authorList>
            <person name="Zhang X."/>
            <person name="Li A."/>
        </authorList>
    </citation>
    <scope>NUCLEOTIDE SEQUENCE [LARGE SCALE GENOMIC DNA]</scope>
    <source>
        <strain evidence="4 5">B3-2-R+30</strain>
    </source>
</reference>
<dbReference type="Pfam" id="PF00144">
    <property type="entry name" value="Beta-lactamase"/>
    <property type="match status" value="1"/>
</dbReference>
<evidence type="ECO:0000313" key="5">
    <source>
        <dbReference type="Proteomes" id="UP001566331"/>
    </source>
</evidence>
<dbReference type="InterPro" id="IPR001466">
    <property type="entry name" value="Beta-lactam-related"/>
</dbReference>
<feature type="domain" description="Peptidase S12 Pab87-related C-terminal" evidence="3">
    <location>
        <begin position="446"/>
        <end position="527"/>
    </location>
</feature>
<dbReference type="InterPro" id="IPR012338">
    <property type="entry name" value="Beta-lactam/transpept-like"/>
</dbReference>
<gene>
    <name evidence="4" type="ORF">AB6713_19620</name>
</gene>
<sequence length="543" mass="58892">MKPLPLRPGRWAVMLAAGLGSHAFAASPPADLDMQLDAIFGQNISATTPGCVLGVRQGEFELQRAWGQADLERGVALTPDSVLIIGSVAKQFTAMAVLLLADDGKLALDDDVHRFLPELPERDPPITIDHLLSHTSGLRDFRATDWLLGRDVLPLTNDDVLAYAARQRELNHAPGASHLYTNTGYALLALIVERASGQSFAAFTRERLFVSADMRHTQWEDDPRQLVAGRAIGYAQAEPAGDGAPAGFVQMPSARRTTGHGGALTTAGDMLRWNAALSRDAFGSGLTAQLEQRARLRNGHTLDYARGVFVGEYRGLREVQHSGYTGTYTTWVGRYPEADLSIALLCNGDADEVDPHAIADLFLAESKRSSEAAQDTPATRADLSARSGVYRNMQTGDLAMLDFPHEVRLTNGRYVRGPVAYAFDPDRIGRIVQHLYGIASTWERLPAATPAAESLGEYAGRYDSDALLGGYDVRLDGQQLAMSVHGLSSIVVPLQPLARDVFLAQGIQMPVEFRRDGTGRIIALTLSPSLLRGLTFERLAGEK</sequence>
<dbReference type="GO" id="GO:0016787">
    <property type="term" value="F:hydrolase activity"/>
    <property type="evidence" value="ECO:0007669"/>
    <property type="project" value="UniProtKB-KW"/>
</dbReference>
<evidence type="ECO:0000313" key="4">
    <source>
        <dbReference type="EMBL" id="MEZ0476794.1"/>
    </source>
</evidence>
<dbReference type="RefSeq" id="WP_370565810.1">
    <property type="nucleotide sequence ID" value="NZ_JBFWIB010000028.1"/>
</dbReference>